<reference evidence="16 17" key="1">
    <citation type="submission" date="2019-07" db="EMBL/GenBank/DDBJ databases">
        <title>Draft genome assembly of a fouling barnacle, Amphibalanus amphitrite (Darwin, 1854): The first reference genome for Thecostraca.</title>
        <authorList>
            <person name="Kim W."/>
        </authorList>
    </citation>
    <scope>NUCLEOTIDE SEQUENCE [LARGE SCALE GENOMIC DNA]</scope>
    <source>
        <strain evidence="16">SNU_AA5</strain>
        <tissue evidence="16">Soma without cirri and trophi</tissue>
    </source>
</reference>
<dbReference type="InterPro" id="IPR013750">
    <property type="entry name" value="GHMP_kinase_C_dom"/>
</dbReference>
<evidence type="ECO:0000256" key="8">
    <source>
        <dbReference type="ARBA" id="ARBA00022777"/>
    </source>
</evidence>
<dbReference type="Pfam" id="PF00288">
    <property type="entry name" value="GHMP_kinases_N"/>
    <property type="match status" value="1"/>
</dbReference>
<dbReference type="Proteomes" id="UP000440578">
    <property type="component" value="Unassembled WGS sequence"/>
</dbReference>
<dbReference type="InterPro" id="IPR036554">
    <property type="entry name" value="GHMP_kinase_C_sf"/>
</dbReference>
<dbReference type="Pfam" id="PF08544">
    <property type="entry name" value="GHMP_kinases_C"/>
    <property type="match status" value="1"/>
</dbReference>
<dbReference type="EMBL" id="VIIS01000132">
    <property type="protein sequence ID" value="KAF0312833.1"/>
    <property type="molecule type" value="Genomic_DNA"/>
</dbReference>
<evidence type="ECO:0000256" key="6">
    <source>
        <dbReference type="ARBA" id="ARBA00022679"/>
    </source>
</evidence>
<keyword evidence="17" id="KW-1185">Reference proteome</keyword>
<keyword evidence="13" id="KW-0756">Sterol biosynthesis</keyword>
<dbReference type="GO" id="GO:0019287">
    <property type="term" value="P:isopentenyl diphosphate biosynthetic process, mevalonate pathway"/>
    <property type="evidence" value="ECO:0007669"/>
    <property type="project" value="UniProtKB-UniPathway"/>
</dbReference>
<comment type="caution">
    <text evidence="16">The sequence shown here is derived from an EMBL/GenBank/DDBJ whole genome shotgun (WGS) entry which is preliminary data.</text>
</comment>
<comment type="pathway">
    <text evidence="12 13">Isoprenoid biosynthesis; isopentenyl diphosphate biosynthesis via mevalonate pathway; isopentenyl diphosphate from (R)-mevalonate: step 1/3.</text>
</comment>
<name>A0A6A4X3M2_AMPAM</name>
<proteinExistence type="inferred from homology"/>
<feature type="domain" description="GHMP kinase N-terminal" evidence="14">
    <location>
        <begin position="129"/>
        <end position="177"/>
    </location>
</feature>
<dbReference type="PROSITE" id="PS00627">
    <property type="entry name" value="GHMP_KINASES_ATP"/>
    <property type="match status" value="1"/>
</dbReference>
<dbReference type="SUPFAM" id="SSF55060">
    <property type="entry name" value="GHMP Kinase, C-terminal domain"/>
    <property type="match status" value="1"/>
</dbReference>
<keyword evidence="10" id="KW-0460">Magnesium</keyword>
<evidence type="ECO:0000256" key="12">
    <source>
        <dbReference type="ARBA" id="ARBA00029438"/>
    </source>
</evidence>
<dbReference type="NCBIfam" id="TIGR00549">
    <property type="entry name" value="mevalon_kin"/>
    <property type="match status" value="1"/>
</dbReference>
<dbReference type="Gene3D" id="3.30.230.10">
    <property type="match status" value="1"/>
</dbReference>
<keyword evidence="4 13" id="KW-0963">Cytoplasm</keyword>
<dbReference type="InterPro" id="IPR006204">
    <property type="entry name" value="GHMP_kinase_N_dom"/>
</dbReference>
<keyword evidence="6 13" id="KW-0808">Transferase</keyword>
<evidence type="ECO:0000256" key="2">
    <source>
        <dbReference type="ARBA" id="ARBA00006495"/>
    </source>
</evidence>
<evidence type="ECO:0000256" key="11">
    <source>
        <dbReference type="ARBA" id="ARBA00023098"/>
    </source>
</evidence>
<evidence type="ECO:0000313" key="16">
    <source>
        <dbReference type="EMBL" id="KAF0312833.1"/>
    </source>
</evidence>
<keyword evidence="9 13" id="KW-0067">ATP-binding</keyword>
<keyword evidence="13" id="KW-0752">Steroid biosynthesis</keyword>
<dbReference type="GO" id="GO:0016126">
    <property type="term" value="P:sterol biosynthetic process"/>
    <property type="evidence" value="ECO:0007669"/>
    <property type="project" value="UniProtKB-KW"/>
</dbReference>
<evidence type="ECO:0000313" key="17">
    <source>
        <dbReference type="Proteomes" id="UP000440578"/>
    </source>
</evidence>
<dbReference type="PANTHER" id="PTHR43290">
    <property type="entry name" value="MEVALONATE KINASE"/>
    <property type="match status" value="1"/>
</dbReference>
<dbReference type="SUPFAM" id="SSF54211">
    <property type="entry name" value="Ribosomal protein S5 domain 2-like"/>
    <property type="match status" value="1"/>
</dbReference>
<feature type="domain" description="GHMP kinase C-terminal" evidence="15">
    <location>
        <begin position="286"/>
        <end position="362"/>
    </location>
</feature>
<evidence type="ECO:0000256" key="5">
    <source>
        <dbReference type="ARBA" id="ARBA00022516"/>
    </source>
</evidence>
<organism evidence="16 17">
    <name type="scientific">Amphibalanus amphitrite</name>
    <name type="common">Striped barnacle</name>
    <name type="synonym">Balanus amphitrite</name>
    <dbReference type="NCBI Taxonomy" id="1232801"/>
    <lineage>
        <taxon>Eukaryota</taxon>
        <taxon>Metazoa</taxon>
        <taxon>Ecdysozoa</taxon>
        <taxon>Arthropoda</taxon>
        <taxon>Crustacea</taxon>
        <taxon>Multicrustacea</taxon>
        <taxon>Cirripedia</taxon>
        <taxon>Thoracica</taxon>
        <taxon>Thoracicalcarea</taxon>
        <taxon>Balanomorpha</taxon>
        <taxon>Balanoidea</taxon>
        <taxon>Balanidae</taxon>
        <taxon>Amphibalaninae</taxon>
        <taxon>Amphibalanus</taxon>
    </lineage>
</organism>
<comment type="similarity">
    <text evidence="2 13">Belongs to the GHMP kinase family. Mevalonate kinase subfamily.</text>
</comment>
<evidence type="ECO:0000256" key="1">
    <source>
        <dbReference type="ARBA" id="ARBA00004496"/>
    </source>
</evidence>
<evidence type="ECO:0000259" key="14">
    <source>
        <dbReference type="Pfam" id="PF00288"/>
    </source>
</evidence>
<keyword evidence="7 13" id="KW-0547">Nucleotide-binding</keyword>
<sequence length="388" mass="41185">MASQQRGQPVLHVSAPGKVILFGEHSVVYQRLAVAVSVSLRTRLNLYQTDGEVSLDLPDIGLQRCWRADQLRAWIGGLVHAEWHTPQPASEPLRQALLEAVRRREPDISAQHALALVSFFYLYCSLCPGFPGLHVEVRSELPTGAGLGSSAAYGVSLVTALLYRYHQVANSQHERLTLRTGEPVRPDAATRALISEWALASDKIIHGNASGIDNSVSTHGGALTFRAGVIEPLQDAQLIQVLLVDTRVPRNTRAMVAHVHEQLADDRFSAALEPVLDSMQAVSESALAALADGDQPALARLVGLNQALLAALGVSHPALDAVCLAAARRGLPAKLTGAGGGGFALVMLPAGTPEHAAAAVRDDLDRLGYGVYDVQVAGEGVLVQNLAV</sequence>
<protein>
    <recommendedName>
        <fullName evidence="3 13">Mevalonate kinase</fullName>
        <shortName evidence="13">MK</shortName>
        <ecNumber evidence="3 13">2.7.1.36</ecNumber>
    </recommendedName>
</protein>
<comment type="subcellular location">
    <subcellularLocation>
        <location evidence="1 13">Cytoplasm</location>
    </subcellularLocation>
</comment>
<dbReference type="InterPro" id="IPR014721">
    <property type="entry name" value="Ribsml_uS5_D2-typ_fold_subgr"/>
</dbReference>
<keyword evidence="5 13" id="KW-0444">Lipid biosynthesis</keyword>
<dbReference type="OrthoDB" id="1652964at2759"/>
<dbReference type="PANTHER" id="PTHR43290:SF2">
    <property type="entry name" value="MEVALONATE KINASE"/>
    <property type="match status" value="1"/>
</dbReference>
<dbReference type="GO" id="GO:0005829">
    <property type="term" value="C:cytosol"/>
    <property type="evidence" value="ECO:0007669"/>
    <property type="project" value="TreeGrafter"/>
</dbReference>
<evidence type="ECO:0000256" key="10">
    <source>
        <dbReference type="ARBA" id="ARBA00022842"/>
    </source>
</evidence>
<dbReference type="InterPro" id="IPR006205">
    <property type="entry name" value="Mev_gal_kin"/>
</dbReference>
<dbReference type="UniPathway" id="UPA00057">
    <property type="reaction ID" value="UER00098"/>
</dbReference>
<keyword evidence="11 13" id="KW-0443">Lipid metabolism</keyword>
<accession>A0A6A4X3M2</accession>
<dbReference type="GO" id="GO:0005524">
    <property type="term" value="F:ATP binding"/>
    <property type="evidence" value="ECO:0007669"/>
    <property type="project" value="UniProtKB-KW"/>
</dbReference>
<comment type="catalytic activity">
    <reaction evidence="13">
        <text>(R)-mevalonate + ATP = (R)-5-phosphomevalonate + ADP + H(+)</text>
        <dbReference type="Rhea" id="RHEA:17065"/>
        <dbReference type="ChEBI" id="CHEBI:15378"/>
        <dbReference type="ChEBI" id="CHEBI:30616"/>
        <dbReference type="ChEBI" id="CHEBI:36464"/>
        <dbReference type="ChEBI" id="CHEBI:58146"/>
        <dbReference type="ChEBI" id="CHEBI:456216"/>
        <dbReference type="EC" id="2.7.1.36"/>
    </reaction>
</comment>
<dbReference type="GO" id="GO:0004496">
    <property type="term" value="F:mevalonate kinase activity"/>
    <property type="evidence" value="ECO:0007669"/>
    <property type="project" value="UniProtKB-EC"/>
</dbReference>
<evidence type="ECO:0000256" key="4">
    <source>
        <dbReference type="ARBA" id="ARBA00022490"/>
    </source>
</evidence>
<keyword evidence="8 13" id="KW-0418">Kinase</keyword>
<evidence type="ECO:0000256" key="7">
    <source>
        <dbReference type="ARBA" id="ARBA00022741"/>
    </source>
</evidence>
<keyword evidence="13" id="KW-0753">Steroid metabolism</keyword>
<dbReference type="InterPro" id="IPR006203">
    <property type="entry name" value="GHMP_knse_ATP-bd_CS"/>
</dbReference>
<keyword evidence="13" id="KW-1207">Sterol metabolism</keyword>
<dbReference type="EC" id="2.7.1.36" evidence="3 13"/>
<evidence type="ECO:0000256" key="9">
    <source>
        <dbReference type="ARBA" id="ARBA00022840"/>
    </source>
</evidence>
<dbReference type="Gene3D" id="3.30.70.890">
    <property type="entry name" value="GHMP kinase, C-terminal domain"/>
    <property type="match status" value="1"/>
</dbReference>
<evidence type="ECO:0000259" key="15">
    <source>
        <dbReference type="Pfam" id="PF08544"/>
    </source>
</evidence>
<dbReference type="InterPro" id="IPR020568">
    <property type="entry name" value="Ribosomal_Su5_D2-typ_SF"/>
</dbReference>
<dbReference type="PRINTS" id="PR00959">
    <property type="entry name" value="MEVGALKINASE"/>
</dbReference>
<evidence type="ECO:0000256" key="3">
    <source>
        <dbReference type="ARBA" id="ARBA00012103"/>
    </source>
</evidence>
<dbReference type="AlphaFoldDB" id="A0A6A4X3M2"/>
<evidence type="ECO:0000256" key="13">
    <source>
        <dbReference type="RuleBase" id="RU363087"/>
    </source>
</evidence>
<gene>
    <name evidence="16" type="primary">MVK_0</name>
    <name evidence="16" type="ORF">FJT64_016502</name>
</gene>